<dbReference type="OrthoDB" id="5647295at2"/>
<name>A0A377G8V6_9GAMM</name>
<organism evidence="2 3">
    <name type="scientific">Fluoribacter dumoffii</name>
    <dbReference type="NCBI Taxonomy" id="463"/>
    <lineage>
        <taxon>Bacteria</taxon>
        <taxon>Pseudomonadati</taxon>
        <taxon>Pseudomonadota</taxon>
        <taxon>Gammaproteobacteria</taxon>
        <taxon>Legionellales</taxon>
        <taxon>Legionellaceae</taxon>
        <taxon>Fluoribacter</taxon>
    </lineage>
</organism>
<reference evidence="2 3" key="1">
    <citation type="submission" date="2018-06" db="EMBL/GenBank/DDBJ databases">
        <authorList>
            <consortium name="Pathogen Informatics"/>
            <person name="Doyle S."/>
        </authorList>
    </citation>
    <scope>NUCLEOTIDE SEQUENCE [LARGE SCALE GENOMIC DNA]</scope>
    <source>
        <strain evidence="2 3">NCTC11370</strain>
    </source>
</reference>
<dbReference type="STRING" id="1094715.GCA_000236165_01301"/>
<protein>
    <recommendedName>
        <fullName evidence="4">Ankyrin repeat-containing protein</fullName>
    </recommendedName>
</protein>
<sequence length="1542" mass="178262">MPNQGKIISAVNVCLKQKKNIDFVLNKKGICAALAALHLKYTAENKRDVFFNLLEQLAALPSTYRIGDNHAIDNFIIKIEKTFRADEYSHYEILQCDVEKLLDIGNKPLKNELNLGLITSESNWKELFKKITRNNRSYLVCSHNHAISVSFENGKYIVYDPNYNRRLKEFDGVEELVKEIKDCFDYKEDSFGLVVRAFSHPKAVPENYPSHEELHQIAFSSAPDSQSSFFAAMANDIDMLRLLFKQNKIDYTILAKEYFRSEFNDLLLQQPKSLTLKNAILKGIFVTLLAGNHKEGEKLFEHYLQTFTATEDLSDLKKQLQLFFDEPVQTYGLLMKKEADFSKLLTWCEELNFSQEPKNQTTCNHLQLLTFVTQEVNPYLIEQFLNKLTPEQLIKQIQCAAIVNQHHILNLLLTHLNKNSINPKLFPCIFNKEVVENINAITLKKLLEKGFNVATHDPDLLTLCMQRHDRKICEVYARAWAEQTLHPSLWQHIDTRDYQLIDLNTLLGSSTLLNVLVFLRKYDQVKNAWKDNISEETIKNALVLAILNGNKEMSLFLQGKLIDKKSALEPETLDFLYQKALEEEDLSILSTLVHLNYNVLHNTKDLRKLFLLCSDYEDYSIFEKCFAKASPKIKQLILETSLNKGTTPVLMTCAKQEPQLFSKYLCSSTTAPGNLVKLNRAIPKISPIMLSMEQLSPTEQKKLVKDSFKQKLPFLARTLCPKITWEKEELDEFLNELIQDKNENGIKLLLQLFPVLKQNQKLIPLLAQNNLLIAIDYILEKESVVIDPDLTEQMFICALGSNNKNLVARFLQQERVTPKTQLKESLADLLKQAIEKGNASVLEPFVESTHDFGLDFKELFLFSCTQKQEKIANLLLARAFTLSPNERKDGVKQLFGEQSPSSLFEKVYFHGYGRLYQLLLRANIQNPRAFLLDSIKNPEQDHAFQNTELYLSSQLKRALKEKNEAVFNALFAQSDLPAEPSKSILDFLKDPILFDSVFPLLKKKYSLQKLLNEIFKHTDWETLANLLEKTQWENLDPSLHHSVQEHAMVIVKAYLENLKAHYDKIDVRPQLFKLLESKNPYILAQLAIPYREEIQKTLEEIELNMVKNQLDLNNQIYRYTFSILPFMKALEELGKIVEECQRIVSEQDINLEESIENHELINHLAQIKIILAGQDISPDYLQENHYDLLEKLIENPRFKQVCQLEFKLYSLLRQFQKPLSAQSEVIQKEFHTTIELLNEALEEAKLPRNFVLPDILRFLISAELAEDKGKSQPPSPAITHKDEDYSVPPQTLEGAAVKAPEPEEKYPGQKETTQQNITLPQIFSNSPPKSSERLLTPSDGTPSDLDRLKKKCIKALDYYLIHREEHLSYFSYFFDYYRGQTRAQHYKNLINSAQTEHELNILEFAILINHDGAQLKKDFAEQLQFKDLDTAQDQLMENIQAYFTRNGLIQSDGLFDWNNQLYELINSINEKVNQNDQSATEYLFGEELAGLEKLAKPPSNRESFSFFKPDKQSSISRFLQWITSWFDYGHSSSEEQENVMSL</sequence>
<gene>
    <name evidence="2" type="ORF">NCTC11370_01120</name>
</gene>
<evidence type="ECO:0008006" key="4">
    <source>
        <dbReference type="Google" id="ProtNLM"/>
    </source>
</evidence>
<evidence type="ECO:0000313" key="2">
    <source>
        <dbReference type="EMBL" id="STO21059.1"/>
    </source>
</evidence>
<dbReference type="RefSeq" id="WP_019349773.1">
    <property type="nucleotide sequence ID" value="NZ_UGGT01000001.1"/>
</dbReference>
<keyword evidence="3" id="KW-1185">Reference proteome</keyword>
<dbReference type="EMBL" id="UGGT01000001">
    <property type="protein sequence ID" value="STO21059.1"/>
    <property type="molecule type" value="Genomic_DNA"/>
</dbReference>
<dbReference type="Proteomes" id="UP000254554">
    <property type="component" value="Unassembled WGS sequence"/>
</dbReference>
<feature type="region of interest" description="Disordered" evidence="1">
    <location>
        <begin position="1267"/>
        <end position="1342"/>
    </location>
</feature>
<accession>A0A377G8V6</accession>
<proteinExistence type="predicted"/>
<evidence type="ECO:0000313" key="3">
    <source>
        <dbReference type="Proteomes" id="UP000254554"/>
    </source>
</evidence>
<evidence type="ECO:0000256" key="1">
    <source>
        <dbReference type="SAM" id="MobiDB-lite"/>
    </source>
</evidence>
<feature type="compositionally biased region" description="Polar residues" evidence="1">
    <location>
        <begin position="1310"/>
        <end position="1329"/>
    </location>
</feature>
<dbReference type="GeneID" id="93292283"/>